<proteinExistence type="predicted"/>
<keyword evidence="3" id="KW-0378">Hydrolase</keyword>
<comment type="caution">
    <text evidence="3">The sequence shown here is derived from an EMBL/GenBank/DDBJ whole genome shotgun (WGS) entry which is preliminary data.</text>
</comment>
<feature type="transmembrane region" description="Helical" evidence="1">
    <location>
        <begin position="7"/>
        <end position="28"/>
    </location>
</feature>
<dbReference type="PANTHER" id="PTHR35797:SF1">
    <property type="entry name" value="PROTEASE"/>
    <property type="match status" value="1"/>
</dbReference>
<feature type="transmembrane region" description="Helical" evidence="1">
    <location>
        <begin position="241"/>
        <end position="260"/>
    </location>
</feature>
<dbReference type="Pfam" id="PF02517">
    <property type="entry name" value="Rce1-like"/>
    <property type="match status" value="1"/>
</dbReference>
<keyword evidence="3" id="KW-0645">Protease</keyword>
<feature type="transmembrane region" description="Helical" evidence="1">
    <location>
        <begin position="84"/>
        <end position="106"/>
    </location>
</feature>
<dbReference type="GO" id="GO:0006508">
    <property type="term" value="P:proteolysis"/>
    <property type="evidence" value="ECO:0007669"/>
    <property type="project" value="UniProtKB-KW"/>
</dbReference>
<dbReference type="InterPro" id="IPR003675">
    <property type="entry name" value="Rce1/LyrA-like_dom"/>
</dbReference>
<gene>
    <name evidence="3" type="ORF">GO755_27155</name>
</gene>
<feature type="transmembrane region" description="Helical" evidence="1">
    <location>
        <begin position="216"/>
        <end position="235"/>
    </location>
</feature>
<dbReference type="AlphaFoldDB" id="A0A7K1SJI9"/>
<evidence type="ECO:0000256" key="1">
    <source>
        <dbReference type="SAM" id="Phobius"/>
    </source>
</evidence>
<keyword evidence="1" id="KW-0472">Membrane</keyword>
<dbReference type="GO" id="GO:0008237">
    <property type="term" value="F:metallopeptidase activity"/>
    <property type="evidence" value="ECO:0007669"/>
    <property type="project" value="UniProtKB-KW"/>
</dbReference>
<keyword evidence="3" id="KW-0482">Metalloprotease</keyword>
<feature type="transmembrane region" description="Helical" evidence="1">
    <location>
        <begin position="188"/>
        <end position="209"/>
    </location>
</feature>
<evidence type="ECO:0000313" key="4">
    <source>
        <dbReference type="Proteomes" id="UP000436006"/>
    </source>
</evidence>
<dbReference type="Proteomes" id="UP000436006">
    <property type="component" value="Unassembled WGS sequence"/>
</dbReference>
<sequence length="273" mass="29927">MINRKVLVYLLITFTWTWTNWFIGLQYIAKELNQVTTDQFVRCFFLGVYGPALGAILTTAYFGGVQGTIALLKKLIIWKAPLTIYAVIVLAPILVLGMGIALYAWFVGPVGPVDTHAFAVIPNLLLASLVAGPLGEELGWRGLLLPELQTKFSALKSSLLIGISWYGWHLPLFFAPFGTLVSGQPLRLIPLVIYLAFVICLSCVYTWLVNNSNGSVLIAILIHLSINAGIALLFFPALKEGAKTCYFLATLPLILITLYLSKRTGFTATLSSD</sequence>
<keyword evidence="1" id="KW-0812">Transmembrane</keyword>
<evidence type="ECO:0000259" key="2">
    <source>
        <dbReference type="Pfam" id="PF02517"/>
    </source>
</evidence>
<accession>A0A7K1SJI9</accession>
<dbReference type="InterPro" id="IPR042150">
    <property type="entry name" value="MmRce1-like"/>
</dbReference>
<dbReference type="GO" id="GO:0080120">
    <property type="term" value="P:CAAX-box protein maturation"/>
    <property type="evidence" value="ECO:0007669"/>
    <property type="project" value="UniProtKB-ARBA"/>
</dbReference>
<dbReference type="RefSeq" id="WP_157588457.1">
    <property type="nucleotide sequence ID" value="NZ_WPIN01000012.1"/>
</dbReference>
<name>A0A7K1SJI9_9BACT</name>
<dbReference type="GO" id="GO:0004175">
    <property type="term" value="F:endopeptidase activity"/>
    <property type="evidence" value="ECO:0007669"/>
    <property type="project" value="UniProtKB-ARBA"/>
</dbReference>
<dbReference type="PANTHER" id="PTHR35797">
    <property type="entry name" value="PROTEASE-RELATED"/>
    <property type="match status" value="1"/>
</dbReference>
<organism evidence="3 4">
    <name type="scientific">Spirosoma arboris</name>
    <dbReference type="NCBI Taxonomy" id="2682092"/>
    <lineage>
        <taxon>Bacteria</taxon>
        <taxon>Pseudomonadati</taxon>
        <taxon>Bacteroidota</taxon>
        <taxon>Cytophagia</taxon>
        <taxon>Cytophagales</taxon>
        <taxon>Cytophagaceae</taxon>
        <taxon>Spirosoma</taxon>
    </lineage>
</organism>
<keyword evidence="1" id="KW-1133">Transmembrane helix</keyword>
<feature type="domain" description="CAAX prenyl protease 2/Lysostaphin resistance protein A-like" evidence="2">
    <location>
        <begin position="124"/>
        <end position="228"/>
    </location>
</feature>
<keyword evidence="4" id="KW-1185">Reference proteome</keyword>
<evidence type="ECO:0000313" key="3">
    <source>
        <dbReference type="EMBL" id="MVM33746.1"/>
    </source>
</evidence>
<protein>
    <submittedName>
        <fullName evidence="3">CPBP family intramembrane metalloprotease</fullName>
    </submittedName>
</protein>
<dbReference type="EMBL" id="WPIN01000012">
    <property type="protein sequence ID" value="MVM33746.1"/>
    <property type="molecule type" value="Genomic_DNA"/>
</dbReference>
<reference evidence="3 4" key="1">
    <citation type="submission" date="2019-12" db="EMBL/GenBank/DDBJ databases">
        <title>Spirosoma sp. HMF4905 genome sequencing and assembly.</title>
        <authorList>
            <person name="Kang H."/>
            <person name="Cha I."/>
            <person name="Kim H."/>
            <person name="Joh K."/>
        </authorList>
    </citation>
    <scope>NUCLEOTIDE SEQUENCE [LARGE SCALE GENOMIC DNA]</scope>
    <source>
        <strain evidence="3 4">HMF4905</strain>
    </source>
</reference>
<feature type="transmembrane region" description="Helical" evidence="1">
    <location>
        <begin position="48"/>
        <end position="72"/>
    </location>
</feature>